<dbReference type="SUPFAM" id="SSF56112">
    <property type="entry name" value="Protein kinase-like (PK-like)"/>
    <property type="match status" value="1"/>
</dbReference>
<dbReference type="HOGENOM" id="CLU_000288_21_4_1"/>
<keyword evidence="2" id="KW-0067">ATP-binding</keyword>
<dbReference type="GO" id="GO:0005524">
    <property type="term" value="F:ATP binding"/>
    <property type="evidence" value="ECO:0007669"/>
    <property type="project" value="UniProtKB-KW"/>
</dbReference>
<protein>
    <recommendedName>
        <fullName evidence="3">Protein kinase domain-containing protein</fullName>
    </recommendedName>
</protein>
<sequence>MNCRLGDFGFARLYDRGTDPHTTHVVGTIGYLAPELGHTGRPSKAPDIFAFGVFMLEVTCGRRPVSQDTNGGHLLLVDMVLEHWRQGRSLTLWTHGCKATLPWKKQACARPGIRQVVQLLDGAMPLPELSQAHLSCNMLALMQNQMGNSCSVASSRSPGSFPWWPPCRALAPPDNIYIHNS</sequence>
<dbReference type="AlphaFoldDB" id="A0A0E0CNZ6"/>
<reference evidence="4" key="1">
    <citation type="submission" date="2015-04" db="UniProtKB">
        <authorList>
            <consortium name="EnsemblPlants"/>
        </authorList>
    </citation>
    <scope>IDENTIFICATION</scope>
</reference>
<dbReference type="InterPro" id="IPR050528">
    <property type="entry name" value="L-type_Lectin-RKs"/>
</dbReference>
<dbReference type="GO" id="GO:0004672">
    <property type="term" value="F:protein kinase activity"/>
    <property type="evidence" value="ECO:0007669"/>
    <property type="project" value="InterPro"/>
</dbReference>
<reference evidence="4" key="2">
    <citation type="submission" date="2018-05" db="EMBL/GenBank/DDBJ databases">
        <title>OmerRS3 (Oryza meridionalis Reference Sequence Version 3).</title>
        <authorList>
            <person name="Zhang J."/>
            <person name="Kudrna D."/>
            <person name="Lee S."/>
            <person name="Talag J."/>
            <person name="Welchert J."/>
            <person name="Wing R.A."/>
        </authorList>
    </citation>
    <scope>NUCLEOTIDE SEQUENCE [LARGE SCALE GENOMIC DNA]</scope>
    <source>
        <strain evidence="4">cv. OR44</strain>
    </source>
</reference>
<dbReference type="PROSITE" id="PS50011">
    <property type="entry name" value="PROTEIN_KINASE_DOM"/>
    <property type="match status" value="1"/>
</dbReference>
<organism evidence="4">
    <name type="scientific">Oryza meridionalis</name>
    <dbReference type="NCBI Taxonomy" id="40149"/>
    <lineage>
        <taxon>Eukaryota</taxon>
        <taxon>Viridiplantae</taxon>
        <taxon>Streptophyta</taxon>
        <taxon>Embryophyta</taxon>
        <taxon>Tracheophyta</taxon>
        <taxon>Spermatophyta</taxon>
        <taxon>Magnoliopsida</taxon>
        <taxon>Liliopsida</taxon>
        <taxon>Poales</taxon>
        <taxon>Poaceae</taxon>
        <taxon>BOP clade</taxon>
        <taxon>Oryzoideae</taxon>
        <taxon>Oryzeae</taxon>
        <taxon>Oryzinae</taxon>
        <taxon>Oryza</taxon>
    </lineage>
</organism>
<dbReference type="PANTHER" id="PTHR27007">
    <property type="match status" value="1"/>
</dbReference>
<dbReference type="EnsemblPlants" id="OMERI02G25010.1">
    <property type="protein sequence ID" value="OMERI02G25010.1"/>
    <property type="gene ID" value="OMERI02G25010"/>
</dbReference>
<evidence type="ECO:0000259" key="3">
    <source>
        <dbReference type="PROSITE" id="PS50011"/>
    </source>
</evidence>
<evidence type="ECO:0000256" key="2">
    <source>
        <dbReference type="ARBA" id="ARBA00022840"/>
    </source>
</evidence>
<dbReference type="InterPro" id="IPR011009">
    <property type="entry name" value="Kinase-like_dom_sf"/>
</dbReference>
<evidence type="ECO:0000256" key="1">
    <source>
        <dbReference type="ARBA" id="ARBA00022741"/>
    </source>
</evidence>
<feature type="domain" description="Protein kinase" evidence="3">
    <location>
        <begin position="1"/>
        <end position="181"/>
    </location>
</feature>
<dbReference type="Gene3D" id="1.10.510.10">
    <property type="entry name" value="Transferase(Phosphotransferase) domain 1"/>
    <property type="match status" value="1"/>
</dbReference>
<evidence type="ECO:0000313" key="5">
    <source>
        <dbReference type="Proteomes" id="UP000008021"/>
    </source>
</evidence>
<keyword evidence="1" id="KW-0547">Nucleotide-binding</keyword>
<dbReference type="Gramene" id="OMERI02G25010.1">
    <property type="protein sequence ID" value="OMERI02G25010.1"/>
    <property type="gene ID" value="OMERI02G25010"/>
</dbReference>
<keyword evidence="5" id="KW-1185">Reference proteome</keyword>
<evidence type="ECO:0000313" key="4">
    <source>
        <dbReference type="EnsemblPlants" id="OMERI02G25010.1"/>
    </source>
</evidence>
<dbReference type="STRING" id="40149.A0A0E0CNZ6"/>
<dbReference type="Proteomes" id="UP000008021">
    <property type="component" value="Chromosome 2"/>
</dbReference>
<dbReference type="Pfam" id="PF00069">
    <property type="entry name" value="Pkinase"/>
    <property type="match status" value="1"/>
</dbReference>
<proteinExistence type="predicted"/>
<dbReference type="InterPro" id="IPR000719">
    <property type="entry name" value="Prot_kinase_dom"/>
</dbReference>
<accession>A0A0E0CNZ6</accession>
<name>A0A0E0CNZ6_9ORYZ</name>